<dbReference type="EMBL" id="JH711579">
    <property type="protein sequence ID" value="EIW80693.1"/>
    <property type="molecule type" value="Genomic_DNA"/>
</dbReference>
<feature type="compositionally biased region" description="Polar residues" evidence="1">
    <location>
        <begin position="363"/>
        <end position="395"/>
    </location>
</feature>
<accession>A0A5M3MNK4</accession>
<feature type="region of interest" description="Disordered" evidence="1">
    <location>
        <begin position="442"/>
        <end position="481"/>
    </location>
</feature>
<evidence type="ECO:0000313" key="3">
    <source>
        <dbReference type="Proteomes" id="UP000053558"/>
    </source>
</evidence>
<dbReference type="AlphaFoldDB" id="A0A5M3MNK4"/>
<evidence type="ECO:0000256" key="1">
    <source>
        <dbReference type="SAM" id="MobiDB-lite"/>
    </source>
</evidence>
<proteinExistence type="predicted"/>
<protein>
    <submittedName>
        <fullName evidence="2">Uncharacterized protein</fullName>
    </submittedName>
</protein>
<dbReference type="RefSeq" id="XP_007769575.1">
    <property type="nucleotide sequence ID" value="XM_007771385.1"/>
</dbReference>
<feature type="compositionally biased region" description="Low complexity" evidence="1">
    <location>
        <begin position="523"/>
        <end position="549"/>
    </location>
</feature>
<feature type="region of interest" description="Disordered" evidence="1">
    <location>
        <begin position="276"/>
        <end position="323"/>
    </location>
</feature>
<gene>
    <name evidence="2" type="ORF">CONPUDRAFT_166134</name>
</gene>
<evidence type="ECO:0000313" key="2">
    <source>
        <dbReference type="EMBL" id="EIW80693.1"/>
    </source>
</evidence>
<dbReference type="KEGG" id="cput:CONPUDRAFT_166134"/>
<sequence length="609" mass="64571">MPVPAVIAAIVIASFIAESAIIAKALKNFWDSRGSTATSPSTNPVETTARRNTYRHVRVAGEEDRQAAFELATIVASEVEEWRGEVHRNPSPPDAFNSRISLTIDRWEELLAQRRAMQQRRSAAAVCSNNVNPTDTTTVRHTVDREGEEENKQAIRELEAIIAREVEEWRNEVHGSLSRGNLSNSERMPMSELEEEAILSLQYNLLSPIDILRDLPLNGPGITAAHSPAASISNGIVNPSSGPNGTILTGNPSNLIIDRNADADVILARDQTPALTDDSLMPHDSISNRLSPVPGAVPSPPSVPTTSDGRLVTPPSDASTMRAPTTMSLQPISTIASLDLMFSSWWEAGLNLSEPISPPFPPSQSMSTQPLRLQSTETETQASSHPSPQTNVQAPISGVASSNTFTPIPQHIPFSPPQGSMHSLLERFQAFSTSPPAVVTPLGPHSARFSRPASSFATASPSVSTQSMPAPRGSRVQSAASPEYAEKAMLSPLTGLTVGSLFTSLPSASSDARSTAPVERSTPESGAGSGASAKSSPESQVAAPSARVRSVSVGSKRVRVPVGVVNGSAAMFMDHGLNGGALGMNNTGGEERVDEWAEAMQLINAHLIN</sequence>
<keyword evidence="3" id="KW-1185">Reference proteome</keyword>
<dbReference type="Proteomes" id="UP000053558">
    <property type="component" value="Unassembled WGS sequence"/>
</dbReference>
<comment type="caution">
    <text evidence="2">The sequence shown here is derived from an EMBL/GenBank/DDBJ whole genome shotgun (WGS) entry which is preliminary data.</text>
</comment>
<feature type="compositionally biased region" description="Low complexity" evidence="1">
    <location>
        <begin position="446"/>
        <end position="465"/>
    </location>
</feature>
<feature type="region of interest" description="Disordered" evidence="1">
    <location>
        <begin position="505"/>
        <end position="549"/>
    </location>
</feature>
<dbReference type="GeneID" id="19205484"/>
<feature type="region of interest" description="Disordered" evidence="1">
    <location>
        <begin position="356"/>
        <end position="395"/>
    </location>
</feature>
<organism evidence="2 3">
    <name type="scientific">Coniophora puteana (strain RWD-64-598)</name>
    <name type="common">Brown rot fungus</name>
    <dbReference type="NCBI Taxonomy" id="741705"/>
    <lineage>
        <taxon>Eukaryota</taxon>
        <taxon>Fungi</taxon>
        <taxon>Dikarya</taxon>
        <taxon>Basidiomycota</taxon>
        <taxon>Agaricomycotina</taxon>
        <taxon>Agaricomycetes</taxon>
        <taxon>Agaricomycetidae</taxon>
        <taxon>Boletales</taxon>
        <taxon>Coniophorineae</taxon>
        <taxon>Coniophoraceae</taxon>
        <taxon>Coniophora</taxon>
    </lineage>
</organism>
<name>A0A5M3MNK4_CONPW</name>
<reference evidence="3" key="1">
    <citation type="journal article" date="2012" name="Science">
        <title>The Paleozoic origin of enzymatic lignin decomposition reconstructed from 31 fungal genomes.</title>
        <authorList>
            <person name="Floudas D."/>
            <person name="Binder M."/>
            <person name="Riley R."/>
            <person name="Barry K."/>
            <person name="Blanchette R.A."/>
            <person name="Henrissat B."/>
            <person name="Martinez A.T."/>
            <person name="Otillar R."/>
            <person name="Spatafora J.W."/>
            <person name="Yadav J.S."/>
            <person name="Aerts A."/>
            <person name="Benoit I."/>
            <person name="Boyd A."/>
            <person name="Carlson A."/>
            <person name="Copeland A."/>
            <person name="Coutinho P.M."/>
            <person name="de Vries R.P."/>
            <person name="Ferreira P."/>
            <person name="Findley K."/>
            <person name="Foster B."/>
            <person name="Gaskell J."/>
            <person name="Glotzer D."/>
            <person name="Gorecki P."/>
            <person name="Heitman J."/>
            <person name="Hesse C."/>
            <person name="Hori C."/>
            <person name="Igarashi K."/>
            <person name="Jurgens J.A."/>
            <person name="Kallen N."/>
            <person name="Kersten P."/>
            <person name="Kohler A."/>
            <person name="Kuees U."/>
            <person name="Kumar T.K.A."/>
            <person name="Kuo A."/>
            <person name="LaButti K."/>
            <person name="Larrondo L.F."/>
            <person name="Lindquist E."/>
            <person name="Ling A."/>
            <person name="Lombard V."/>
            <person name="Lucas S."/>
            <person name="Lundell T."/>
            <person name="Martin R."/>
            <person name="McLaughlin D.J."/>
            <person name="Morgenstern I."/>
            <person name="Morin E."/>
            <person name="Murat C."/>
            <person name="Nagy L.G."/>
            <person name="Nolan M."/>
            <person name="Ohm R.A."/>
            <person name="Patyshakuliyeva A."/>
            <person name="Rokas A."/>
            <person name="Ruiz-Duenas F.J."/>
            <person name="Sabat G."/>
            <person name="Salamov A."/>
            <person name="Samejima M."/>
            <person name="Schmutz J."/>
            <person name="Slot J.C."/>
            <person name="St John F."/>
            <person name="Stenlid J."/>
            <person name="Sun H."/>
            <person name="Sun S."/>
            <person name="Syed K."/>
            <person name="Tsang A."/>
            <person name="Wiebenga A."/>
            <person name="Young D."/>
            <person name="Pisabarro A."/>
            <person name="Eastwood D.C."/>
            <person name="Martin F."/>
            <person name="Cullen D."/>
            <person name="Grigoriev I.V."/>
            <person name="Hibbett D.S."/>
        </authorList>
    </citation>
    <scope>NUCLEOTIDE SEQUENCE [LARGE SCALE GENOMIC DNA]</scope>
    <source>
        <strain evidence="3">RWD-64-598 SS2</strain>
    </source>
</reference>